<keyword evidence="6 10" id="KW-0067">ATP-binding</keyword>
<dbReference type="InterPro" id="IPR003439">
    <property type="entry name" value="ABC_transporter-like_ATP-bd"/>
</dbReference>
<protein>
    <submittedName>
        <fullName evidence="10">Sugar ABC transporter ATP-binding protein</fullName>
    </submittedName>
</protein>
<keyword evidence="2" id="KW-1003">Cell membrane</keyword>
<accession>A0ABS6K7G9</accession>
<dbReference type="SMART" id="SM00382">
    <property type="entry name" value="AAA"/>
    <property type="match status" value="2"/>
</dbReference>
<evidence type="ECO:0000256" key="6">
    <source>
        <dbReference type="ARBA" id="ARBA00022840"/>
    </source>
</evidence>
<comment type="caution">
    <text evidence="10">The sequence shown here is derived from an EMBL/GenBank/DDBJ whole genome shotgun (WGS) entry which is preliminary data.</text>
</comment>
<gene>
    <name evidence="10" type="ORF">KTH90_10700</name>
</gene>
<dbReference type="InterPro" id="IPR017871">
    <property type="entry name" value="ABC_transporter-like_CS"/>
</dbReference>
<dbReference type="InterPro" id="IPR003593">
    <property type="entry name" value="AAA+_ATPase"/>
</dbReference>
<evidence type="ECO:0000256" key="5">
    <source>
        <dbReference type="ARBA" id="ARBA00022741"/>
    </source>
</evidence>
<dbReference type="InterPro" id="IPR027417">
    <property type="entry name" value="P-loop_NTPase"/>
</dbReference>
<keyword evidence="3" id="KW-0762">Sugar transport</keyword>
<dbReference type="PANTHER" id="PTHR43790:SF3">
    <property type="entry name" value="D-ALLOSE IMPORT ATP-BINDING PROTEIN ALSA-RELATED"/>
    <property type="match status" value="1"/>
</dbReference>
<feature type="domain" description="ABC transporter" evidence="9">
    <location>
        <begin position="6"/>
        <end position="241"/>
    </location>
</feature>
<evidence type="ECO:0000256" key="7">
    <source>
        <dbReference type="ARBA" id="ARBA00022967"/>
    </source>
</evidence>
<dbReference type="Pfam" id="PF00005">
    <property type="entry name" value="ABC_tran"/>
    <property type="match status" value="2"/>
</dbReference>
<name>A0ABS6K7G9_9FIRM</name>
<keyword evidence="8" id="KW-0472">Membrane</keyword>
<evidence type="ECO:0000313" key="10">
    <source>
        <dbReference type="EMBL" id="MBU9726481.1"/>
    </source>
</evidence>
<evidence type="ECO:0000259" key="9">
    <source>
        <dbReference type="PROSITE" id="PS50893"/>
    </source>
</evidence>
<dbReference type="PROSITE" id="PS00211">
    <property type="entry name" value="ABC_TRANSPORTER_1"/>
    <property type="match status" value="1"/>
</dbReference>
<dbReference type="EMBL" id="JAHQCX010000006">
    <property type="protein sequence ID" value="MBU9726481.1"/>
    <property type="molecule type" value="Genomic_DNA"/>
</dbReference>
<organism evidence="10 11">
    <name type="scientific">Diplocloster modestus</name>
    <dbReference type="NCBI Taxonomy" id="2850322"/>
    <lineage>
        <taxon>Bacteria</taxon>
        <taxon>Bacillati</taxon>
        <taxon>Bacillota</taxon>
        <taxon>Clostridia</taxon>
        <taxon>Lachnospirales</taxon>
        <taxon>Lachnospiraceae</taxon>
        <taxon>Diplocloster</taxon>
    </lineage>
</organism>
<dbReference type="CDD" id="cd03215">
    <property type="entry name" value="ABC_Carb_Monos_II"/>
    <property type="match status" value="1"/>
</dbReference>
<proteinExistence type="predicted"/>
<evidence type="ECO:0000256" key="2">
    <source>
        <dbReference type="ARBA" id="ARBA00022475"/>
    </source>
</evidence>
<evidence type="ECO:0000313" key="11">
    <source>
        <dbReference type="Proteomes" id="UP001314681"/>
    </source>
</evidence>
<keyword evidence="5" id="KW-0547">Nucleotide-binding</keyword>
<dbReference type="PANTHER" id="PTHR43790">
    <property type="entry name" value="CARBOHYDRATE TRANSPORT ATP-BINDING PROTEIN MG119-RELATED"/>
    <property type="match status" value="1"/>
</dbReference>
<keyword evidence="4" id="KW-0677">Repeat</keyword>
<evidence type="ECO:0000256" key="3">
    <source>
        <dbReference type="ARBA" id="ARBA00022597"/>
    </source>
</evidence>
<sequence>MAETLLKLTGITKEFPGVLALNKVQLDIKEAEVLALVGENGAGKSTLIKILTGALGGWSGEILWKGKPLKVNHPWEAQQAGISTIYQELTLCPDITVAENVFLGREPKKHGAIDWAKMNAMTAEVLEKLDVHVAPTEKVGRLTVATQQLIEIARALTMNAQLIIMDEPTSSLSEHEVSTLMRIVKDLKANGISVLYISHKFNEIFEISDRISVLRDGEYIGSVNTEDAKLDDVLVMMVGRTVNIRFKERTNKIGDVIFAVENLTTAGAFEDLSFELHEGEILGVSGLVGAGRTEMARAIFGIDKSDSGAITIGGKKLPMPRSPKEALKLGIGFLPEDRKEEGLVLLMSVQENSTLTALAKNRHNTVIHSKQERSLVEEYVKKLTIKTPSIEQLTRNLSGGNQQKVVIAKWLASESKILIFDEPTRGIDVGAKAEIYDLMNELVAQGYGIIMISSELPEVIGMSDRILVMHEGRSAGIFEKDAVTPEEIMSYATGADRN</sequence>
<evidence type="ECO:0000256" key="1">
    <source>
        <dbReference type="ARBA" id="ARBA00022448"/>
    </source>
</evidence>
<reference evidence="10 11" key="1">
    <citation type="submission" date="2021-06" db="EMBL/GenBank/DDBJ databases">
        <title>Description of novel taxa of the family Lachnospiraceae.</title>
        <authorList>
            <person name="Chaplin A.V."/>
            <person name="Sokolova S.R."/>
            <person name="Pikina A.P."/>
            <person name="Korzhanova M."/>
            <person name="Belova V."/>
            <person name="Korostin D."/>
            <person name="Efimov B.A."/>
        </authorList>
    </citation>
    <scope>NUCLEOTIDE SEQUENCE [LARGE SCALE GENOMIC DNA]</scope>
    <source>
        <strain evidence="10 11">ASD4241</strain>
    </source>
</reference>
<dbReference type="RefSeq" id="WP_238726779.1">
    <property type="nucleotide sequence ID" value="NZ_JAHQCX010000006.1"/>
</dbReference>
<keyword evidence="11" id="KW-1185">Reference proteome</keyword>
<dbReference type="SUPFAM" id="SSF52540">
    <property type="entry name" value="P-loop containing nucleoside triphosphate hydrolases"/>
    <property type="match status" value="2"/>
</dbReference>
<dbReference type="InterPro" id="IPR050107">
    <property type="entry name" value="ABC_carbohydrate_import_ATPase"/>
</dbReference>
<dbReference type="PROSITE" id="PS50893">
    <property type="entry name" value="ABC_TRANSPORTER_2"/>
    <property type="match status" value="2"/>
</dbReference>
<dbReference type="CDD" id="cd03216">
    <property type="entry name" value="ABC_Carb_Monos_I"/>
    <property type="match status" value="1"/>
</dbReference>
<feature type="domain" description="ABC transporter" evidence="9">
    <location>
        <begin position="251"/>
        <end position="496"/>
    </location>
</feature>
<dbReference type="Proteomes" id="UP001314681">
    <property type="component" value="Unassembled WGS sequence"/>
</dbReference>
<dbReference type="Gene3D" id="3.40.50.300">
    <property type="entry name" value="P-loop containing nucleotide triphosphate hydrolases"/>
    <property type="match status" value="2"/>
</dbReference>
<evidence type="ECO:0000256" key="8">
    <source>
        <dbReference type="ARBA" id="ARBA00023136"/>
    </source>
</evidence>
<keyword evidence="7" id="KW-1278">Translocase</keyword>
<dbReference type="GO" id="GO:0005524">
    <property type="term" value="F:ATP binding"/>
    <property type="evidence" value="ECO:0007669"/>
    <property type="project" value="UniProtKB-KW"/>
</dbReference>
<evidence type="ECO:0000256" key="4">
    <source>
        <dbReference type="ARBA" id="ARBA00022737"/>
    </source>
</evidence>
<keyword evidence="1" id="KW-0813">Transport</keyword>